<dbReference type="AlphaFoldDB" id="A0AA88DHU9"/>
<protein>
    <submittedName>
        <fullName evidence="1">Uncharacterized protein</fullName>
    </submittedName>
</protein>
<organism evidence="1 2">
    <name type="scientific">Ficus carica</name>
    <name type="common">Common fig</name>
    <dbReference type="NCBI Taxonomy" id="3494"/>
    <lineage>
        <taxon>Eukaryota</taxon>
        <taxon>Viridiplantae</taxon>
        <taxon>Streptophyta</taxon>
        <taxon>Embryophyta</taxon>
        <taxon>Tracheophyta</taxon>
        <taxon>Spermatophyta</taxon>
        <taxon>Magnoliopsida</taxon>
        <taxon>eudicotyledons</taxon>
        <taxon>Gunneridae</taxon>
        <taxon>Pentapetalae</taxon>
        <taxon>rosids</taxon>
        <taxon>fabids</taxon>
        <taxon>Rosales</taxon>
        <taxon>Moraceae</taxon>
        <taxon>Ficeae</taxon>
        <taxon>Ficus</taxon>
    </lineage>
</organism>
<dbReference type="Proteomes" id="UP001187192">
    <property type="component" value="Unassembled WGS sequence"/>
</dbReference>
<accession>A0AA88DHU9</accession>
<sequence>MPMMTTMTIVVACCSSKVAGSASFFLQQQERLPLRNLVSLSPSRATQRFRPSVAIPTSPVSVRDCDR</sequence>
<keyword evidence="2" id="KW-1185">Reference proteome</keyword>
<dbReference type="EMBL" id="BTGU01000013">
    <property type="protein sequence ID" value="GMN42054.1"/>
    <property type="molecule type" value="Genomic_DNA"/>
</dbReference>
<evidence type="ECO:0000313" key="1">
    <source>
        <dbReference type="EMBL" id="GMN42054.1"/>
    </source>
</evidence>
<reference evidence="1" key="1">
    <citation type="submission" date="2023-07" db="EMBL/GenBank/DDBJ databases">
        <title>draft genome sequence of fig (Ficus carica).</title>
        <authorList>
            <person name="Takahashi T."/>
            <person name="Nishimura K."/>
        </authorList>
    </citation>
    <scope>NUCLEOTIDE SEQUENCE</scope>
</reference>
<name>A0AA88DHU9_FICCA</name>
<comment type="caution">
    <text evidence="1">The sequence shown here is derived from an EMBL/GenBank/DDBJ whole genome shotgun (WGS) entry which is preliminary data.</text>
</comment>
<proteinExistence type="predicted"/>
<evidence type="ECO:0000313" key="2">
    <source>
        <dbReference type="Proteomes" id="UP001187192"/>
    </source>
</evidence>
<gene>
    <name evidence="1" type="ORF">TIFTF001_011270</name>
</gene>